<sequence length="70" mass="7147">MPDKVNIAVKNFGLSSDARLRVEKALHTALQKELKEAGIDAASGIFGDGSVKGGIAKAKDIAAGRIRGGG</sequence>
<keyword evidence="2" id="KW-1185">Reference proteome</keyword>
<dbReference type="RefSeq" id="WP_222987940.1">
    <property type="nucleotide sequence ID" value="NZ_JAINVV010000001.1"/>
</dbReference>
<evidence type="ECO:0000313" key="2">
    <source>
        <dbReference type="Proteomes" id="UP000706039"/>
    </source>
</evidence>
<proteinExistence type="predicted"/>
<dbReference type="Proteomes" id="UP000706039">
    <property type="component" value="Unassembled WGS sequence"/>
</dbReference>
<reference evidence="1 2" key="1">
    <citation type="submission" date="2021-08" db="EMBL/GenBank/DDBJ databases">
        <authorList>
            <person name="Tuo L."/>
        </authorList>
    </citation>
    <scope>NUCLEOTIDE SEQUENCE [LARGE SCALE GENOMIC DNA]</scope>
    <source>
        <strain evidence="1 2">JCM 31229</strain>
    </source>
</reference>
<organism evidence="1 2">
    <name type="scientific">Sphingomonas colocasiae</name>
    <dbReference type="NCBI Taxonomy" id="1848973"/>
    <lineage>
        <taxon>Bacteria</taxon>
        <taxon>Pseudomonadati</taxon>
        <taxon>Pseudomonadota</taxon>
        <taxon>Alphaproteobacteria</taxon>
        <taxon>Sphingomonadales</taxon>
        <taxon>Sphingomonadaceae</taxon>
        <taxon>Sphingomonas</taxon>
    </lineage>
</organism>
<dbReference type="EMBL" id="JAINVV010000001">
    <property type="protein sequence ID" value="MBY8820833.1"/>
    <property type="molecule type" value="Genomic_DNA"/>
</dbReference>
<evidence type="ECO:0000313" key="1">
    <source>
        <dbReference type="EMBL" id="MBY8820833.1"/>
    </source>
</evidence>
<comment type="caution">
    <text evidence="1">The sequence shown here is derived from an EMBL/GenBank/DDBJ whole genome shotgun (WGS) entry which is preliminary data.</text>
</comment>
<gene>
    <name evidence="1" type="ORF">K7G82_00930</name>
</gene>
<protein>
    <recommendedName>
        <fullName evidence="3">Small, acid-soluble spore protein, alpha/beta type</fullName>
    </recommendedName>
</protein>
<accession>A0ABS7PHV4</accession>
<evidence type="ECO:0008006" key="3">
    <source>
        <dbReference type="Google" id="ProtNLM"/>
    </source>
</evidence>
<name>A0ABS7PHV4_9SPHN</name>